<keyword evidence="1" id="KW-0863">Zinc-finger</keyword>
<dbReference type="SMART" id="SM00355">
    <property type="entry name" value="ZnF_C2H2"/>
    <property type="match status" value="2"/>
</dbReference>
<evidence type="ECO:0000256" key="4">
    <source>
        <dbReference type="SAM" id="Phobius"/>
    </source>
</evidence>
<feature type="coiled-coil region" evidence="2">
    <location>
        <begin position="330"/>
        <end position="389"/>
    </location>
</feature>
<accession>A0AAN6WRV1</accession>
<proteinExistence type="predicted"/>
<evidence type="ECO:0000256" key="3">
    <source>
        <dbReference type="SAM" id="MobiDB-lite"/>
    </source>
</evidence>
<feature type="compositionally biased region" description="Polar residues" evidence="3">
    <location>
        <begin position="187"/>
        <end position="196"/>
    </location>
</feature>
<keyword evidence="4" id="KW-0472">Membrane</keyword>
<evidence type="ECO:0000313" key="6">
    <source>
        <dbReference type="EMBL" id="KAK4187009.1"/>
    </source>
</evidence>
<feature type="region of interest" description="Disordered" evidence="3">
    <location>
        <begin position="146"/>
        <end position="218"/>
    </location>
</feature>
<evidence type="ECO:0000313" key="7">
    <source>
        <dbReference type="Proteomes" id="UP001302126"/>
    </source>
</evidence>
<keyword evidence="4" id="KW-1133">Transmembrane helix</keyword>
<comment type="caution">
    <text evidence="6">The sequence shown here is derived from an EMBL/GenBank/DDBJ whole genome shotgun (WGS) entry which is preliminary data.</text>
</comment>
<dbReference type="PROSITE" id="PS00028">
    <property type="entry name" value="ZINC_FINGER_C2H2_1"/>
    <property type="match status" value="1"/>
</dbReference>
<feature type="compositionally biased region" description="Basic and acidic residues" evidence="3">
    <location>
        <begin position="197"/>
        <end position="207"/>
    </location>
</feature>
<dbReference type="InterPro" id="IPR013087">
    <property type="entry name" value="Znf_C2H2_type"/>
</dbReference>
<evidence type="ECO:0000256" key="1">
    <source>
        <dbReference type="PROSITE-ProRule" id="PRU00042"/>
    </source>
</evidence>
<feature type="compositionally biased region" description="Polar residues" evidence="3">
    <location>
        <begin position="154"/>
        <end position="168"/>
    </location>
</feature>
<name>A0AAN6WRV1_9PEZI</name>
<keyword evidence="2" id="KW-0175">Coiled coil</keyword>
<keyword evidence="7" id="KW-1185">Reference proteome</keyword>
<feature type="domain" description="C2H2-type" evidence="5">
    <location>
        <begin position="215"/>
        <end position="243"/>
    </location>
</feature>
<dbReference type="Gene3D" id="3.30.160.60">
    <property type="entry name" value="Classic Zinc Finger"/>
    <property type="match status" value="1"/>
</dbReference>
<feature type="compositionally biased region" description="Polar residues" evidence="3">
    <location>
        <begin position="95"/>
        <end position="113"/>
    </location>
</feature>
<reference evidence="6" key="2">
    <citation type="submission" date="2023-05" db="EMBL/GenBank/DDBJ databases">
        <authorList>
            <consortium name="Lawrence Berkeley National Laboratory"/>
            <person name="Steindorff A."/>
            <person name="Hensen N."/>
            <person name="Bonometti L."/>
            <person name="Westerberg I."/>
            <person name="Brannstrom I.O."/>
            <person name="Guillou S."/>
            <person name="Cros-Aarteil S."/>
            <person name="Calhoun S."/>
            <person name="Haridas S."/>
            <person name="Kuo A."/>
            <person name="Mondo S."/>
            <person name="Pangilinan J."/>
            <person name="Riley R."/>
            <person name="Labutti K."/>
            <person name="Andreopoulos B."/>
            <person name="Lipzen A."/>
            <person name="Chen C."/>
            <person name="Yanf M."/>
            <person name="Daum C."/>
            <person name="Ng V."/>
            <person name="Clum A."/>
            <person name="Ohm R."/>
            <person name="Martin F."/>
            <person name="Silar P."/>
            <person name="Natvig D."/>
            <person name="Lalanne C."/>
            <person name="Gautier V."/>
            <person name="Ament-Velasquez S.L."/>
            <person name="Kruys A."/>
            <person name="Hutchinson M.I."/>
            <person name="Powell A.J."/>
            <person name="Barry K."/>
            <person name="Miller A.N."/>
            <person name="Grigoriev I.V."/>
            <person name="Debuchy R."/>
            <person name="Gladieux P."/>
            <person name="Thoren M.H."/>
            <person name="Johannesson H."/>
        </authorList>
    </citation>
    <scope>NUCLEOTIDE SEQUENCE</scope>
    <source>
        <strain evidence="6">PSN309</strain>
    </source>
</reference>
<evidence type="ECO:0000259" key="5">
    <source>
        <dbReference type="PROSITE" id="PS50157"/>
    </source>
</evidence>
<evidence type="ECO:0000256" key="2">
    <source>
        <dbReference type="SAM" id="Coils"/>
    </source>
</evidence>
<sequence length="406" mass="45965">MPHPQHKGRKAQPDEWLHRNSKLLELTDEFPSGVRPNCTTMPWTIWPALVVLWGVCWMFYSPVDFDAMFQTEGLELVTVTPFMFQAPYTSLREVPTQSASEGAQSSNRTDNDWTATERSWVNYDAPSDNEAASVMITLANGNGVNPRMLDLPRNNDSQVPTLSRTAAPSSEGAGSLPGSVAPLESPEQPQQSTSDATQHHEQQDQSRHSSQSKKLACPHCPRRFSKQYTLDRHLSHEHTPTRESFSCPYPNCMRAGRASVFKRKDGLQRHLEKCKHHLRNRSHNLRTPESCLIQFDDDENVNRGENEVPSPGNAMAHRPAGHAGITYEMLNGLSGELIEMRREIEKLRDEYETLTKSVQIMDVVDERAIELLNNGRRQKVEQLREAESEYETVAACLGVLQRRIGR</sequence>
<keyword evidence="4" id="KW-0812">Transmembrane</keyword>
<keyword evidence="1" id="KW-0479">Metal-binding</keyword>
<organism evidence="6 7">
    <name type="scientific">Podospora australis</name>
    <dbReference type="NCBI Taxonomy" id="1536484"/>
    <lineage>
        <taxon>Eukaryota</taxon>
        <taxon>Fungi</taxon>
        <taxon>Dikarya</taxon>
        <taxon>Ascomycota</taxon>
        <taxon>Pezizomycotina</taxon>
        <taxon>Sordariomycetes</taxon>
        <taxon>Sordariomycetidae</taxon>
        <taxon>Sordariales</taxon>
        <taxon>Podosporaceae</taxon>
        <taxon>Podospora</taxon>
    </lineage>
</organism>
<dbReference type="Proteomes" id="UP001302126">
    <property type="component" value="Unassembled WGS sequence"/>
</dbReference>
<feature type="transmembrane region" description="Helical" evidence="4">
    <location>
        <begin position="43"/>
        <end position="60"/>
    </location>
</feature>
<dbReference type="EMBL" id="MU864411">
    <property type="protein sequence ID" value="KAK4187009.1"/>
    <property type="molecule type" value="Genomic_DNA"/>
</dbReference>
<dbReference type="GO" id="GO:0008270">
    <property type="term" value="F:zinc ion binding"/>
    <property type="evidence" value="ECO:0007669"/>
    <property type="project" value="UniProtKB-KW"/>
</dbReference>
<dbReference type="PROSITE" id="PS50157">
    <property type="entry name" value="ZINC_FINGER_C2H2_2"/>
    <property type="match status" value="1"/>
</dbReference>
<dbReference type="AlphaFoldDB" id="A0AAN6WRV1"/>
<protein>
    <recommendedName>
        <fullName evidence="5">C2H2-type domain-containing protein</fullName>
    </recommendedName>
</protein>
<reference evidence="6" key="1">
    <citation type="journal article" date="2023" name="Mol. Phylogenet. Evol.">
        <title>Genome-scale phylogeny and comparative genomics of the fungal order Sordariales.</title>
        <authorList>
            <person name="Hensen N."/>
            <person name="Bonometti L."/>
            <person name="Westerberg I."/>
            <person name="Brannstrom I.O."/>
            <person name="Guillou S."/>
            <person name="Cros-Aarteil S."/>
            <person name="Calhoun S."/>
            <person name="Haridas S."/>
            <person name="Kuo A."/>
            <person name="Mondo S."/>
            <person name="Pangilinan J."/>
            <person name="Riley R."/>
            <person name="LaButti K."/>
            <person name="Andreopoulos B."/>
            <person name="Lipzen A."/>
            <person name="Chen C."/>
            <person name="Yan M."/>
            <person name="Daum C."/>
            <person name="Ng V."/>
            <person name="Clum A."/>
            <person name="Steindorff A."/>
            <person name="Ohm R.A."/>
            <person name="Martin F."/>
            <person name="Silar P."/>
            <person name="Natvig D.O."/>
            <person name="Lalanne C."/>
            <person name="Gautier V."/>
            <person name="Ament-Velasquez S.L."/>
            <person name="Kruys A."/>
            <person name="Hutchinson M.I."/>
            <person name="Powell A.J."/>
            <person name="Barry K."/>
            <person name="Miller A.N."/>
            <person name="Grigoriev I.V."/>
            <person name="Debuchy R."/>
            <person name="Gladieux P."/>
            <person name="Hiltunen Thoren M."/>
            <person name="Johannesson H."/>
        </authorList>
    </citation>
    <scope>NUCLEOTIDE SEQUENCE</scope>
    <source>
        <strain evidence="6">PSN309</strain>
    </source>
</reference>
<gene>
    <name evidence="6" type="ORF">QBC35DRAFT_499817</name>
</gene>
<keyword evidence="1" id="KW-0862">Zinc</keyword>
<feature type="region of interest" description="Disordered" evidence="3">
    <location>
        <begin position="94"/>
        <end position="113"/>
    </location>
</feature>